<keyword evidence="3" id="KW-1185">Reference proteome</keyword>
<dbReference type="OrthoDB" id="10007045at2"/>
<proteinExistence type="predicted"/>
<dbReference type="EMBL" id="NQXA01000018">
    <property type="protein sequence ID" value="PHQ28212.1"/>
    <property type="molecule type" value="Genomic_DNA"/>
</dbReference>
<dbReference type="AlphaFoldDB" id="A0A2G1VMG1"/>
<evidence type="ECO:0000313" key="3">
    <source>
        <dbReference type="Proteomes" id="UP000229433"/>
    </source>
</evidence>
<reference evidence="1 3" key="1">
    <citation type="submission" date="2017-08" db="EMBL/GenBank/DDBJ databases">
        <title>The whole genome shortgun sequences of strain Leeuwenhoekiella nanhaiensis G18 from the South China Sea.</title>
        <authorList>
            <person name="Liu Q."/>
        </authorList>
    </citation>
    <scope>NUCLEOTIDE SEQUENCE [LARGE SCALE GENOMIC DNA]</scope>
    <source>
        <strain evidence="1 3">G18</strain>
    </source>
</reference>
<feature type="non-terminal residue" evidence="1">
    <location>
        <position position="73"/>
    </location>
</feature>
<dbReference type="RefSeq" id="WP_143469402.1">
    <property type="nucleotide sequence ID" value="NZ_KZ319299.1"/>
</dbReference>
<organism evidence="1 3">
    <name type="scientific">Leeuwenhoekiella nanhaiensis</name>
    <dbReference type="NCBI Taxonomy" id="1655491"/>
    <lineage>
        <taxon>Bacteria</taxon>
        <taxon>Pseudomonadati</taxon>
        <taxon>Bacteroidota</taxon>
        <taxon>Flavobacteriia</taxon>
        <taxon>Flavobacteriales</taxon>
        <taxon>Flavobacteriaceae</taxon>
        <taxon>Leeuwenhoekiella</taxon>
    </lineage>
</organism>
<protein>
    <recommendedName>
        <fullName evidence="4">Cation transporter</fullName>
    </recommendedName>
</protein>
<name>A0A2G1VMG1_9FLAO</name>
<evidence type="ECO:0000313" key="1">
    <source>
        <dbReference type="EMBL" id="PHQ27948.1"/>
    </source>
</evidence>
<dbReference type="Proteomes" id="UP000229433">
    <property type="component" value="Unassembled WGS sequence"/>
</dbReference>
<accession>A0A2G1VMG1</accession>
<evidence type="ECO:0000313" key="2">
    <source>
        <dbReference type="EMBL" id="PHQ28212.1"/>
    </source>
</evidence>
<comment type="caution">
    <text evidence="1">The sequence shown here is derived from an EMBL/GenBank/DDBJ whole genome shotgun (WGS) entry which is preliminary data.</text>
</comment>
<evidence type="ECO:0008006" key="4">
    <source>
        <dbReference type="Google" id="ProtNLM"/>
    </source>
</evidence>
<sequence>MLNKSIKFLIENKLVAVILLALFVGWGIVNAPFNWETGILPTDPVAVDAIPDIGENQQIVFTKWQGRSPQDIE</sequence>
<gene>
    <name evidence="2" type="ORF">CJ305_16390</name>
    <name evidence="1" type="ORF">CJ305_17205</name>
</gene>
<dbReference type="EMBL" id="NQXA01000023">
    <property type="protein sequence ID" value="PHQ27948.1"/>
    <property type="molecule type" value="Genomic_DNA"/>
</dbReference>